<name>A0ABV2J613_9HYPH</name>
<evidence type="ECO:0000259" key="4">
    <source>
        <dbReference type="PROSITE" id="PS51118"/>
    </source>
</evidence>
<dbReference type="InterPro" id="IPR036390">
    <property type="entry name" value="WH_DNA-bd_sf"/>
</dbReference>
<keyword evidence="6" id="KW-1185">Reference proteome</keyword>
<dbReference type="GO" id="GO:0003677">
    <property type="term" value="F:DNA binding"/>
    <property type="evidence" value="ECO:0007669"/>
    <property type="project" value="UniProtKB-KW"/>
</dbReference>
<reference evidence="5 6" key="1">
    <citation type="submission" date="2024-06" db="EMBL/GenBank/DDBJ databases">
        <title>Genomic Encyclopedia of Type Strains, Phase IV (KMG-IV): sequencing the most valuable type-strain genomes for metagenomic binning, comparative biology and taxonomic classification.</title>
        <authorList>
            <person name="Goeker M."/>
        </authorList>
    </citation>
    <scope>NUCLEOTIDE SEQUENCE [LARGE SCALE GENOMIC DNA]</scope>
    <source>
        <strain evidence="5 6">DSM 29780</strain>
    </source>
</reference>
<evidence type="ECO:0000256" key="3">
    <source>
        <dbReference type="ARBA" id="ARBA00023163"/>
    </source>
</evidence>
<dbReference type="InterPro" id="IPR002577">
    <property type="entry name" value="HTH_HxlR"/>
</dbReference>
<keyword evidence="2 5" id="KW-0238">DNA-binding</keyword>
<dbReference type="Proteomes" id="UP001549047">
    <property type="component" value="Unassembled WGS sequence"/>
</dbReference>
<sequence length="137" mass="15509">MSATNTDVSSALEPCGAPDHEDCGLSLILNRLGEKWTVMTLSELTVRPLRYRELERALDGITQRMLTLTLRRLERDGFLSRHVEPTVPPAVTYSLTERGRSFAELIAPLVHWSRLNKNSIEASQAAFDRRPAAMPWY</sequence>
<gene>
    <name evidence="5" type="ORF">ABID16_003754</name>
</gene>
<dbReference type="Pfam" id="PF01638">
    <property type="entry name" value="HxlR"/>
    <property type="match status" value="1"/>
</dbReference>
<dbReference type="PROSITE" id="PS51118">
    <property type="entry name" value="HTH_HXLR"/>
    <property type="match status" value="1"/>
</dbReference>
<accession>A0ABV2J613</accession>
<keyword evidence="1" id="KW-0805">Transcription regulation</keyword>
<evidence type="ECO:0000256" key="2">
    <source>
        <dbReference type="ARBA" id="ARBA00023125"/>
    </source>
</evidence>
<dbReference type="InterPro" id="IPR036388">
    <property type="entry name" value="WH-like_DNA-bd_sf"/>
</dbReference>
<comment type="caution">
    <text evidence="5">The sequence shown here is derived from an EMBL/GenBank/DDBJ whole genome shotgun (WGS) entry which is preliminary data.</text>
</comment>
<proteinExistence type="predicted"/>
<evidence type="ECO:0000313" key="6">
    <source>
        <dbReference type="Proteomes" id="UP001549047"/>
    </source>
</evidence>
<dbReference type="EMBL" id="JBEPMB010000007">
    <property type="protein sequence ID" value="MET3615410.1"/>
    <property type="molecule type" value="Genomic_DNA"/>
</dbReference>
<protein>
    <submittedName>
        <fullName evidence="5">DNA-binding HxlR family transcriptional regulator</fullName>
    </submittedName>
</protein>
<dbReference type="Gene3D" id="1.10.10.10">
    <property type="entry name" value="Winged helix-like DNA-binding domain superfamily/Winged helix DNA-binding domain"/>
    <property type="match status" value="1"/>
</dbReference>
<feature type="domain" description="HTH hxlR-type" evidence="4">
    <location>
        <begin position="23"/>
        <end position="121"/>
    </location>
</feature>
<organism evidence="5 6">
    <name type="scientific">Rhizobium aquaticum</name>
    <dbReference type="NCBI Taxonomy" id="1549636"/>
    <lineage>
        <taxon>Bacteria</taxon>
        <taxon>Pseudomonadati</taxon>
        <taxon>Pseudomonadota</taxon>
        <taxon>Alphaproteobacteria</taxon>
        <taxon>Hyphomicrobiales</taxon>
        <taxon>Rhizobiaceae</taxon>
        <taxon>Rhizobium/Agrobacterium group</taxon>
        <taxon>Rhizobium</taxon>
    </lineage>
</organism>
<keyword evidence="3" id="KW-0804">Transcription</keyword>
<dbReference type="PANTHER" id="PTHR33204:SF39">
    <property type="entry name" value="TRANSCRIPTIONAL REGULATORY PROTEIN"/>
    <property type="match status" value="1"/>
</dbReference>
<evidence type="ECO:0000256" key="1">
    <source>
        <dbReference type="ARBA" id="ARBA00023015"/>
    </source>
</evidence>
<evidence type="ECO:0000313" key="5">
    <source>
        <dbReference type="EMBL" id="MET3615410.1"/>
    </source>
</evidence>
<dbReference type="RefSeq" id="WP_354557887.1">
    <property type="nucleotide sequence ID" value="NZ_JBEPMB010000007.1"/>
</dbReference>
<dbReference type="SUPFAM" id="SSF46785">
    <property type="entry name" value="Winged helix' DNA-binding domain"/>
    <property type="match status" value="1"/>
</dbReference>
<dbReference type="PANTHER" id="PTHR33204">
    <property type="entry name" value="TRANSCRIPTIONAL REGULATOR, MARR FAMILY"/>
    <property type="match status" value="1"/>
</dbReference>